<evidence type="ECO:0000313" key="5">
    <source>
        <dbReference type="Proteomes" id="UP000002051"/>
    </source>
</evidence>
<evidence type="ECO:0000313" key="4">
    <source>
        <dbReference type="EnsemblPlants" id="AES68805"/>
    </source>
</evidence>
<reference evidence="4" key="3">
    <citation type="submission" date="2015-04" db="UniProtKB">
        <authorList>
            <consortium name="EnsemblPlants"/>
        </authorList>
    </citation>
    <scope>IDENTIFICATION</scope>
    <source>
        <strain evidence="4">cv. Jemalong A17</strain>
    </source>
</reference>
<dbReference type="HOGENOM" id="CLU_1596950_0_0_1"/>
<reference evidence="3 5" key="1">
    <citation type="journal article" date="2011" name="Nature">
        <title>The Medicago genome provides insight into the evolution of rhizobial symbioses.</title>
        <authorList>
            <person name="Young N.D."/>
            <person name="Debelle F."/>
            <person name="Oldroyd G.E."/>
            <person name="Geurts R."/>
            <person name="Cannon S.B."/>
            <person name="Udvardi M.K."/>
            <person name="Benedito V.A."/>
            <person name="Mayer K.F."/>
            <person name="Gouzy J."/>
            <person name="Schoof H."/>
            <person name="Van de Peer Y."/>
            <person name="Proost S."/>
            <person name="Cook D.R."/>
            <person name="Meyers B.C."/>
            <person name="Spannagl M."/>
            <person name="Cheung F."/>
            <person name="De Mita S."/>
            <person name="Krishnakumar V."/>
            <person name="Gundlach H."/>
            <person name="Zhou S."/>
            <person name="Mudge J."/>
            <person name="Bharti A.K."/>
            <person name="Murray J.D."/>
            <person name="Naoumkina M.A."/>
            <person name="Rosen B."/>
            <person name="Silverstein K.A."/>
            <person name="Tang H."/>
            <person name="Rombauts S."/>
            <person name="Zhao P.X."/>
            <person name="Zhou P."/>
            <person name="Barbe V."/>
            <person name="Bardou P."/>
            <person name="Bechner M."/>
            <person name="Bellec A."/>
            <person name="Berger A."/>
            <person name="Berges H."/>
            <person name="Bidwell S."/>
            <person name="Bisseling T."/>
            <person name="Choisne N."/>
            <person name="Couloux A."/>
            <person name="Denny R."/>
            <person name="Deshpande S."/>
            <person name="Dai X."/>
            <person name="Doyle J.J."/>
            <person name="Dudez A.M."/>
            <person name="Farmer A.D."/>
            <person name="Fouteau S."/>
            <person name="Franken C."/>
            <person name="Gibelin C."/>
            <person name="Gish J."/>
            <person name="Goldstein S."/>
            <person name="Gonzalez A.J."/>
            <person name="Green P.J."/>
            <person name="Hallab A."/>
            <person name="Hartog M."/>
            <person name="Hua A."/>
            <person name="Humphray S.J."/>
            <person name="Jeong D.H."/>
            <person name="Jing Y."/>
            <person name="Jocker A."/>
            <person name="Kenton S.M."/>
            <person name="Kim D.J."/>
            <person name="Klee K."/>
            <person name="Lai H."/>
            <person name="Lang C."/>
            <person name="Lin S."/>
            <person name="Macmil S.L."/>
            <person name="Magdelenat G."/>
            <person name="Matthews L."/>
            <person name="McCorrison J."/>
            <person name="Monaghan E.L."/>
            <person name="Mun J.H."/>
            <person name="Najar F.Z."/>
            <person name="Nicholson C."/>
            <person name="Noirot C."/>
            <person name="O'Bleness M."/>
            <person name="Paule C.R."/>
            <person name="Poulain J."/>
            <person name="Prion F."/>
            <person name="Qin B."/>
            <person name="Qu C."/>
            <person name="Retzel E.F."/>
            <person name="Riddle C."/>
            <person name="Sallet E."/>
            <person name="Samain S."/>
            <person name="Samson N."/>
            <person name="Sanders I."/>
            <person name="Saurat O."/>
            <person name="Scarpelli C."/>
            <person name="Schiex T."/>
            <person name="Segurens B."/>
            <person name="Severin A.J."/>
            <person name="Sherrier D.J."/>
            <person name="Shi R."/>
            <person name="Sims S."/>
            <person name="Singer S.R."/>
            <person name="Sinharoy S."/>
            <person name="Sterck L."/>
            <person name="Viollet A."/>
            <person name="Wang B.B."/>
            <person name="Wang K."/>
            <person name="Wang M."/>
            <person name="Wang X."/>
            <person name="Warfsmann J."/>
            <person name="Weissenbach J."/>
            <person name="White D.D."/>
            <person name="White J.D."/>
            <person name="Wiley G.B."/>
            <person name="Wincker P."/>
            <person name="Xing Y."/>
            <person name="Yang L."/>
            <person name="Yao Z."/>
            <person name="Ying F."/>
            <person name="Zhai J."/>
            <person name="Zhou L."/>
            <person name="Zuber A."/>
            <person name="Denarie J."/>
            <person name="Dixon R.A."/>
            <person name="May G.D."/>
            <person name="Schwartz D.C."/>
            <person name="Rogers J."/>
            <person name="Quetier F."/>
            <person name="Town C.D."/>
            <person name="Roe B.A."/>
        </authorList>
    </citation>
    <scope>NUCLEOTIDE SEQUENCE [LARGE SCALE GENOMIC DNA]</scope>
    <source>
        <strain evidence="3">A17</strain>
        <strain evidence="4 5">cv. Jemalong A17</strain>
    </source>
</reference>
<dbReference type="Proteomes" id="UP000002051">
    <property type="component" value="Chromosome 3"/>
</dbReference>
<dbReference type="PANTHER" id="PTHR48462:SF1">
    <property type="entry name" value="PROTEIN, PUTATIVE-RELATED"/>
    <property type="match status" value="1"/>
</dbReference>
<keyword evidence="5" id="KW-1185">Reference proteome</keyword>
<dbReference type="EnsemblPlants" id="AES68805">
    <property type="protein sequence ID" value="AES68805"/>
    <property type="gene ID" value="MTR_3g015450"/>
</dbReference>
<keyword evidence="1" id="KW-0472">Membrane</keyword>
<evidence type="ECO:0000313" key="3">
    <source>
        <dbReference type="EMBL" id="AES68805.1"/>
    </source>
</evidence>
<evidence type="ECO:0000256" key="1">
    <source>
        <dbReference type="SAM" id="Phobius"/>
    </source>
</evidence>
<dbReference type="PaxDb" id="3880-AES68805"/>
<dbReference type="EMBL" id="CM001219">
    <property type="protein sequence ID" value="AES68805.1"/>
    <property type="molecule type" value="Genomic_DNA"/>
</dbReference>
<keyword evidence="2" id="KW-0732">Signal</keyword>
<evidence type="ECO:0000256" key="2">
    <source>
        <dbReference type="SAM" id="SignalP"/>
    </source>
</evidence>
<sequence>MNSFKFILNLAMLLVIFLSMKVAATARVPSWKIEPHQEEAFSSFVELVVGVFTVGQRALKIASSKVSKHEKACSNHQYVFILFVFDTFGFLAPEFLTFYIKFKESYHLAQIGSFRGFSKQKRISITTKQKAEPLLVHTNGAPLVSGASQSIRGLEDPTPFEDISTIS</sequence>
<dbReference type="AlphaFoldDB" id="G7IVX1"/>
<name>G7IVX1_MEDTR</name>
<gene>
    <name evidence="3" type="ordered locus">MTR_3g015450</name>
</gene>
<dbReference type="PANTHER" id="PTHR48462">
    <property type="entry name" value="PROTEIN, PUTATIVE-RELATED"/>
    <property type="match status" value="1"/>
</dbReference>
<accession>G7IVX1</accession>
<feature type="chain" id="PRO_5014572495" evidence="2">
    <location>
        <begin position="27"/>
        <end position="167"/>
    </location>
</feature>
<keyword evidence="1" id="KW-1133">Transmembrane helix</keyword>
<reference evidence="3 5" key="2">
    <citation type="journal article" date="2014" name="BMC Genomics">
        <title>An improved genome release (version Mt4.0) for the model legume Medicago truncatula.</title>
        <authorList>
            <person name="Tang H."/>
            <person name="Krishnakumar V."/>
            <person name="Bidwell S."/>
            <person name="Rosen B."/>
            <person name="Chan A."/>
            <person name="Zhou S."/>
            <person name="Gentzbittel L."/>
            <person name="Childs K.L."/>
            <person name="Yandell M."/>
            <person name="Gundlach H."/>
            <person name="Mayer K.F."/>
            <person name="Schwartz D.C."/>
            <person name="Town C.D."/>
        </authorList>
    </citation>
    <scope>GENOME REANNOTATION</scope>
    <source>
        <strain evidence="4 5">cv. Jemalong A17</strain>
    </source>
</reference>
<feature type="transmembrane region" description="Helical" evidence="1">
    <location>
        <begin position="79"/>
        <end position="100"/>
    </location>
</feature>
<feature type="signal peptide" evidence="2">
    <location>
        <begin position="1"/>
        <end position="26"/>
    </location>
</feature>
<protein>
    <submittedName>
        <fullName evidence="3">Transmembrane protein, putative</fullName>
    </submittedName>
</protein>
<keyword evidence="1 3" id="KW-0812">Transmembrane</keyword>
<proteinExistence type="predicted"/>
<organism evidence="3 5">
    <name type="scientific">Medicago truncatula</name>
    <name type="common">Barrel medic</name>
    <name type="synonym">Medicago tribuloides</name>
    <dbReference type="NCBI Taxonomy" id="3880"/>
    <lineage>
        <taxon>Eukaryota</taxon>
        <taxon>Viridiplantae</taxon>
        <taxon>Streptophyta</taxon>
        <taxon>Embryophyta</taxon>
        <taxon>Tracheophyta</taxon>
        <taxon>Spermatophyta</taxon>
        <taxon>Magnoliopsida</taxon>
        <taxon>eudicotyledons</taxon>
        <taxon>Gunneridae</taxon>
        <taxon>Pentapetalae</taxon>
        <taxon>rosids</taxon>
        <taxon>fabids</taxon>
        <taxon>Fabales</taxon>
        <taxon>Fabaceae</taxon>
        <taxon>Papilionoideae</taxon>
        <taxon>50 kb inversion clade</taxon>
        <taxon>NPAAA clade</taxon>
        <taxon>Hologalegina</taxon>
        <taxon>IRL clade</taxon>
        <taxon>Trifolieae</taxon>
        <taxon>Medicago</taxon>
    </lineage>
</organism>